<evidence type="ECO:0000256" key="9">
    <source>
        <dbReference type="ARBA" id="ARBA00023033"/>
    </source>
</evidence>
<keyword evidence="8 11" id="KW-0408">Iron</keyword>
<dbReference type="PRINTS" id="PR00463">
    <property type="entry name" value="EP450I"/>
</dbReference>
<comment type="subcellular location">
    <subcellularLocation>
        <location evidence="1">Membrane</location>
        <topology evidence="1">Single-pass membrane protein</topology>
    </subcellularLocation>
</comment>
<evidence type="ECO:0000256" key="13">
    <source>
        <dbReference type="SAM" id="Phobius"/>
    </source>
</evidence>
<dbReference type="GO" id="GO:0016020">
    <property type="term" value="C:membrane"/>
    <property type="evidence" value="ECO:0007669"/>
    <property type="project" value="UniProtKB-SubCell"/>
</dbReference>
<dbReference type="PROSITE" id="PS00086">
    <property type="entry name" value="CYTOCHROME_P450"/>
    <property type="match status" value="1"/>
</dbReference>
<gene>
    <name evidence="14" type="ORF">ZIOFF_010165</name>
</gene>
<evidence type="ECO:0000313" key="15">
    <source>
        <dbReference type="Proteomes" id="UP000734854"/>
    </source>
</evidence>
<keyword evidence="6 13" id="KW-1133">Transmembrane helix</keyword>
<evidence type="ECO:0000256" key="8">
    <source>
        <dbReference type="ARBA" id="ARBA00023004"/>
    </source>
</evidence>
<evidence type="ECO:0000256" key="6">
    <source>
        <dbReference type="ARBA" id="ARBA00022989"/>
    </source>
</evidence>
<evidence type="ECO:0000256" key="3">
    <source>
        <dbReference type="ARBA" id="ARBA00022617"/>
    </source>
</evidence>
<dbReference type="EMBL" id="JACMSC010000003">
    <property type="protein sequence ID" value="KAG6528028.1"/>
    <property type="molecule type" value="Genomic_DNA"/>
</dbReference>
<dbReference type="SUPFAM" id="SSF48264">
    <property type="entry name" value="Cytochrome P450"/>
    <property type="match status" value="1"/>
</dbReference>
<proteinExistence type="inferred from homology"/>
<dbReference type="PRINTS" id="PR00385">
    <property type="entry name" value="P450"/>
</dbReference>
<evidence type="ECO:0000256" key="7">
    <source>
        <dbReference type="ARBA" id="ARBA00023002"/>
    </source>
</evidence>
<dbReference type="InterPro" id="IPR036396">
    <property type="entry name" value="Cyt_P450_sf"/>
</dbReference>
<organism evidence="14 15">
    <name type="scientific">Zingiber officinale</name>
    <name type="common">Ginger</name>
    <name type="synonym">Amomum zingiber</name>
    <dbReference type="NCBI Taxonomy" id="94328"/>
    <lineage>
        <taxon>Eukaryota</taxon>
        <taxon>Viridiplantae</taxon>
        <taxon>Streptophyta</taxon>
        <taxon>Embryophyta</taxon>
        <taxon>Tracheophyta</taxon>
        <taxon>Spermatophyta</taxon>
        <taxon>Magnoliopsida</taxon>
        <taxon>Liliopsida</taxon>
        <taxon>Zingiberales</taxon>
        <taxon>Zingiberaceae</taxon>
        <taxon>Zingiber</taxon>
    </lineage>
</organism>
<keyword evidence="5 11" id="KW-0479">Metal-binding</keyword>
<dbReference type="CDD" id="cd11064">
    <property type="entry name" value="CYP86A"/>
    <property type="match status" value="1"/>
</dbReference>
<dbReference type="GO" id="GO:0005506">
    <property type="term" value="F:iron ion binding"/>
    <property type="evidence" value="ECO:0007669"/>
    <property type="project" value="InterPro"/>
</dbReference>
<dbReference type="AlphaFoldDB" id="A0A8J5HIU2"/>
<evidence type="ECO:0000256" key="2">
    <source>
        <dbReference type="ARBA" id="ARBA00010617"/>
    </source>
</evidence>
<evidence type="ECO:0000256" key="5">
    <source>
        <dbReference type="ARBA" id="ARBA00022723"/>
    </source>
</evidence>
<evidence type="ECO:0000256" key="10">
    <source>
        <dbReference type="ARBA" id="ARBA00023136"/>
    </source>
</evidence>
<dbReference type="GO" id="GO:0006629">
    <property type="term" value="P:lipid metabolic process"/>
    <property type="evidence" value="ECO:0007669"/>
    <property type="project" value="UniProtKB-ARBA"/>
</dbReference>
<dbReference type="FunFam" id="1.10.630.10:FF:000044">
    <property type="entry name" value="Cytochrome P450"/>
    <property type="match status" value="1"/>
</dbReference>
<keyword evidence="4 13" id="KW-0812">Transmembrane</keyword>
<keyword evidence="15" id="KW-1185">Reference proteome</keyword>
<reference evidence="14 15" key="1">
    <citation type="submission" date="2020-08" db="EMBL/GenBank/DDBJ databases">
        <title>Plant Genome Project.</title>
        <authorList>
            <person name="Zhang R.-G."/>
        </authorList>
    </citation>
    <scope>NUCLEOTIDE SEQUENCE [LARGE SCALE GENOMIC DNA]</scope>
    <source>
        <tissue evidence="14">Rhizome</tissue>
    </source>
</reference>
<dbReference type="GO" id="GO:0016705">
    <property type="term" value="F:oxidoreductase activity, acting on paired donors, with incorporation or reduction of molecular oxygen"/>
    <property type="evidence" value="ECO:0007669"/>
    <property type="project" value="InterPro"/>
</dbReference>
<comment type="similarity">
    <text evidence="2 12">Belongs to the cytochrome P450 family.</text>
</comment>
<keyword evidence="3 11" id="KW-0349">Heme</keyword>
<comment type="cofactor">
    <cofactor evidence="11">
        <name>heme</name>
        <dbReference type="ChEBI" id="CHEBI:30413"/>
    </cofactor>
</comment>
<keyword evidence="10 13" id="KW-0472">Membrane</keyword>
<protein>
    <recommendedName>
        <fullName evidence="16">Cytochrome P450 86B1</fullName>
    </recommendedName>
</protein>
<keyword evidence="7 12" id="KW-0560">Oxidoreductase</keyword>
<accession>A0A8J5HIU2</accession>
<evidence type="ECO:0008006" key="16">
    <source>
        <dbReference type="Google" id="ProtNLM"/>
    </source>
</evidence>
<keyword evidence="9 12" id="KW-0503">Monooxygenase</keyword>
<comment type="caution">
    <text evidence="14">The sequence shown here is derived from an EMBL/GenBank/DDBJ whole genome shotgun (WGS) entry which is preliminary data.</text>
</comment>
<feature type="binding site" description="axial binding residue" evidence="11">
    <location>
        <position position="496"/>
    </location>
    <ligand>
        <name>heme</name>
        <dbReference type="ChEBI" id="CHEBI:30413"/>
    </ligand>
    <ligandPart>
        <name>Fe</name>
        <dbReference type="ChEBI" id="CHEBI:18248"/>
    </ligandPart>
</feature>
<name>A0A8J5HIU2_ZINOF</name>
<sequence length="578" mass="63483">MAVKSVAGASGGAVVAAAAEALAAGWAAAREHVGAVDLAVALLGLFVFGAAVQRIRSKGPMLWPVLGIIPTVFFHLNDIYEWATAVAVSAGGTFPFRGMWFGNCHGVITVDPTTVEHVLRTRFANYPKGAYFRERFGELLGDGIFNADDQAWREQRRAATSEIHSARFAAYSAVTVADLVRRKLLPILSAAAAGGHPVDLQELLLRFTFDNICAAGFGVDLGCLAPSLPEVPFARALEEATELSLFRFIVPPFVWKLMRLLDVGTERRLKVAVRLVHKFAEKTLADRREEFEAVAGGGNFFHRSDLLSRLIDAGGNGDGNGATTYSNKFLKDFCISFILAGRDTTSVALAWFFWLLSEHPRVESRVLREIAGIIKNRAKQSSTHDDVVFSVEEVKKMEYLHAAISEAMRLYPPVPVDFKEALEDDVFPDGTAVRKGGRVIYSIYSMGRMESIWGADCREFKPERWMKGGGDGGGTAGLVAESQFKYAVFNAGPRVCVGKRFAYMQMKMVAAAILTRFRVAVVAGHPVAPKMTTTLYMKHGLRVTFAEREQEENVQEAYFMEGPNKLKDEHSMSSNSFT</sequence>
<evidence type="ECO:0000256" key="12">
    <source>
        <dbReference type="RuleBase" id="RU000461"/>
    </source>
</evidence>
<evidence type="ECO:0000256" key="11">
    <source>
        <dbReference type="PIRSR" id="PIRSR602401-1"/>
    </source>
</evidence>
<dbReference type="GO" id="GO:0004497">
    <property type="term" value="F:monooxygenase activity"/>
    <property type="evidence" value="ECO:0007669"/>
    <property type="project" value="UniProtKB-KW"/>
</dbReference>
<dbReference type="Proteomes" id="UP000734854">
    <property type="component" value="Unassembled WGS sequence"/>
</dbReference>
<dbReference type="InterPro" id="IPR002401">
    <property type="entry name" value="Cyt_P450_E_grp-I"/>
</dbReference>
<feature type="transmembrane region" description="Helical" evidence="13">
    <location>
        <begin position="33"/>
        <end position="52"/>
    </location>
</feature>
<dbReference type="GO" id="GO:0020037">
    <property type="term" value="F:heme binding"/>
    <property type="evidence" value="ECO:0007669"/>
    <property type="project" value="InterPro"/>
</dbReference>
<dbReference type="Gene3D" id="1.10.630.10">
    <property type="entry name" value="Cytochrome P450"/>
    <property type="match status" value="1"/>
</dbReference>
<evidence type="ECO:0000256" key="1">
    <source>
        <dbReference type="ARBA" id="ARBA00004167"/>
    </source>
</evidence>
<dbReference type="InterPro" id="IPR017972">
    <property type="entry name" value="Cyt_P450_CS"/>
</dbReference>
<evidence type="ECO:0000313" key="14">
    <source>
        <dbReference type="EMBL" id="KAG6528028.1"/>
    </source>
</evidence>
<dbReference type="InterPro" id="IPR001128">
    <property type="entry name" value="Cyt_P450"/>
</dbReference>
<evidence type="ECO:0000256" key="4">
    <source>
        <dbReference type="ARBA" id="ARBA00022692"/>
    </source>
</evidence>
<dbReference type="PANTHER" id="PTHR24296">
    <property type="entry name" value="CYTOCHROME P450"/>
    <property type="match status" value="1"/>
</dbReference>
<dbReference type="Pfam" id="PF00067">
    <property type="entry name" value="p450"/>
    <property type="match status" value="1"/>
</dbReference>